<evidence type="ECO:0000256" key="1">
    <source>
        <dbReference type="SAM" id="MobiDB-lite"/>
    </source>
</evidence>
<protein>
    <submittedName>
        <fullName evidence="2">Uncharacterized protein</fullName>
    </submittedName>
</protein>
<dbReference type="EMBL" id="JALJOQ010000128">
    <property type="protein sequence ID" value="KAK9795506.1"/>
    <property type="molecule type" value="Genomic_DNA"/>
</dbReference>
<sequence length="359" mass="40060">MGKKSRRREKEPEHKSDASLSGCDLDPGTLPRWGELHMDFITPFYSSVGSMGELLMNSKTEMQTNAWLSFRALHAATAKRLLEGAPLAFALGNDALGVRVLFIVKGIRRTPAGEPLLEVIFSCPLGDRRAKGLPEMQSLMIAHTDHESGIPYTFPVSALEVVLMKQVLEANAARLAPEYKQRCKREWTSTYMPAAQHVEVSFITIHYALTPDQIESVRTCCANGNCCLPTSSRCSSCQMARYCSRHLAPPNVHGTKRFRVTVQLGHVHDGDELEDTIGGHPHHIQDEDNSLDAYVGHDQPGFFEILRVIMWLSTDRRTIALEACFWCNRASDTSLRIHLSGMPREVHHGRCQCPAADLN</sequence>
<proteinExistence type="predicted"/>
<dbReference type="AlphaFoldDB" id="A0AAW1NUR8"/>
<dbReference type="Proteomes" id="UP001465755">
    <property type="component" value="Unassembled WGS sequence"/>
</dbReference>
<evidence type="ECO:0000313" key="2">
    <source>
        <dbReference type="EMBL" id="KAK9795506.1"/>
    </source>
</evidence>
<evidence type="ECO:0000313" key="3">
    <source>
        <dbReference type="Proteomes" id="UP001465755"/>
    </source>
</evidence>
<feature type="compositionally biased region" description="Basic and acidic residues" evidence="1">
    <location>
        <begin position="8"/>
        <end position="17"/>
    </location>
</feature>
<name>A0AAW1NUR8_9CHLO</name>
<reference evidence="2 3" key="1">
    <citation type="journal article" date="2024" name="Nat. Commun.">
        <title>Phylogenomics reveals the evolutionary origins of lichenization in chlorophyte algae.</title>
        <authorList>
            <person name="Puginier C."/>
            <person name="Libourel C."/>
            <person name="Otte J."/>
            <person name="Skaloud P."/>
            <person name="Haon M."/>
            <person name="Grisel S."/>
            <person name="Petersen M."/>
            <person name="Berrin J.G."/>
            <person name="Delaux P.M."/>
            <person name="Dal Grande F."/>
            <person name="Keller J."/>
        </authorList>
    </citation>
    <scope>NUCLEOTIDE SEQUENCE [LARGE SCALE GENOMIC DNA]</scope>
    <source>
        <strain evidence="2 3">SAG 2036</strain>
    </source>
</reference>
<comment type="caution">
    <text evidence="2">The sequence shown here is derived from an EMBL/GenBank/DDBJ whole genome shotgun (WGS) entry which is preliminary data.</text>
</comment>
<organism evidence="2 3">
    <name type="scientific">Symbiochloris irregularis</name>
    <dbReference type="NCBI Taxonomy" id="706552"/>
    <lineage>
        <taxon>Eukaryota</taxon>
        <taxon>Viridiplantae</taxon>
        <taxon>Chlorophyta</taxon>
        <taxon>core chlorophytes</taxon>
        <taxon>Trebouxiophyceae</taxon>
        <taxon>Trebouxiales</taxon>
        <taxon>Trebouxiaceae</taxon>
        <taxon>Symbiochloris</taxon>
    </lineage>
</organism>
<accession>A0AAW1NUR8</accession>
<gene>
    <name evidence="2" type="ORF">WJX73_000912</name>
</gene>
<feature type="region of interest" description="Disordered" evidence="1">
    <location>
        <begin position="1"/>
        <end position="23"/>
    </location>
</feature>
<keyword evidence="3" id="KW-1185">Reference proteome</keyword>